<name>S8BRU4_9LAMI</name>
<dbReference type="InterPro" id="IPR007188">
    <property type="entry name" value="ARPC2"/>
</dbReference>
<dbReference type="AlphaFoldDB" id="S8BRU4"/>
<evidence type="ECO:0000256" key="3">
    <source>
        <dbReference type="ARBA" id="ARBA00022490"/>
    </source>
</evidence>
<accession>S8BRU4</accession>
<keyword evidence="8" id="KW-1185">Reference proteome</keyword>
<dbReference type="OrthoDB" id="148331at2759"/>
<feature type="non-terminal residue" evidence="7">
    <location>
        <position position="1"/>
    </location>
</feature>
<comment type="function">
    <text evidence="6">Functions as actin-binding component of the Arp2/3 complex which is involved in regulation of actin polymerization and together with an activating nucleation-promoting factor (NPF) mediates the formation of branched actin networks.</text>
</comment>
<evidence type="ECO:0000313" key="8">
    <source>
        <dbReference type="Proteomes" id="UP000015453"/>
    </source>
</evidence>
<protein>
    <recommendedName>
        <fullName evidence="6">Arp2/3 complex 34 kDa subunit</fullName>
    </recommendedName>
</protein>
<dbReference type="Gene3D" id="3.30.1460.20">
    <property type="match status" value="1"/>
</dbReference>
<evidence type="ECO:0000256" key="4">
    <source>
        <dbReference type="ARBA" id="ARBA00023203"/>
    </source>
</evidence>
<dbReference type="PANTHER" id="PTHR12058">
    <property type="entry name" value="ARP2/3 COMPLEX 34 KDA SUBUNIT"/>
    <property type="match status" value="1"/>
</dbReference>
<dbReference type="GO" id="GO:0051015">
    <property type="term" value="F:actin filament binding"/>
    <property type="evidence" value="ECO:0007669"/>
    <property type="project" value="TreeGrafter"/>
</dbReference>
<proteinExistence type="inferred from homology"/>
<keyword evidence="5 6" id="KW-0206">Cytoskeleton</keyword>
<dbReference type="GO" id="GO:0005200">
    <property type="term" value="F:structural constituent of cytoskeleton"/>
    <property type="evidence" value="ECO:0007669"/>
    <property type="project" value="TreeGrafter"/>
</dbReference>
<evidence type="ECO:0000256" key="5">
    <source>
        <dbReference type="ARBA" id="ARBA00023212"/>
    </source>
</evidence>
<evidence type="ECO:0000256" key="1">
    <source>
        <dbReference type="ARBA" id="ARBA00004245"/>
    </source>
</evidence>
<dbReference type="GO" id="GO:0030041">
    <property type="term" value="P:actin filament polymerization"/>
    <property type="evidence" value="ECO:0007669"/>
    <property type="project" value="InterPro"/>
</dbReference>
<keyword evidence="4 6" id="KW-0009">Actin-binding</keyword>
<dbReference type="InterPro" id="IPR034666">
    <property type="entry name" value="ARPC2/4"/>
</dbReference>
<dbReference type="SUPFAM" id="SSF69645">
    <property type="entry name" value="Arp2/3 complex subunits"/>
    <property type="match status" value="1"/>
</dbReference>
<dbReference type="Pfam" id="PF04045">
    <property type="entry name" value="P34-Arc"/>
    <property type="match status" value="1"/>
</dbReference>
<reference evidence="7 8" key="1">
    <citation type="journal article" date="2013" name="BMC Genomics">
        <title>The miniature genome of a carnivorous plant Genlisea aurea contains a low number of genes and short non-coding sequences.</title>
        <authorList>
            <person name="Leushkin E.V."/>
            <person name="Sutormin R.A."/>
            <person name="Nabieva E.R."/>
            <person name="Penin A.A."/>
            <person name="Kondrashov A.S."/>
            <person name="Logacheva M.D."/>
        </authorList>
    </citation>
    <scope>NUCLEOTIDE SEQUENCE [LARGE SCALE GENOMIC DNA]</scope>
</reference>
<comment type="similarity">
    <text evidence="2 6">Belongs to the ARPC2 family.</text>
</comment>
<organism evidence="7 8">
    <name type="scientific">Genlisea aurea</name>
    <dbReference type="NCBI Taxonomy" id="192259"/>
    <lineage>
        <taxon>Eukaryota</taxon>
        <taxon>Viridiplantae</taxon>
        <taxon>Streptophyta</taxon>
        <taxon>Embryophyta</taxon>
        <taxon>Tracheophyta</taxon>
        <taxon>Spermatophyta</taxon>
        <taxon>Magnoliopsida</taxon>
        <taxon>eudicotyledons</taxon>
        <taxon>Gunneridae</taxon>
        <taxon>Pentapetalae</taxon>
        <taxon>asterids</taxon>
        <taxon>lamiids</taxon>
        <taxon>Lamiales</taxon>
        <taxon>Lentibulariaceae</taxon>
        <taxon>Genlisea</taxon>
    </lineage>
</organism>
<dbReference type="FunFam" id="3.30.1460.20:FF:000007">
    <property type="entry name" value="Arp2/3 complex 34 kDa subunit"/>
    <property type="match status" value="1"/>
</dbReference>
<gene>
    <name evidence="7" type="ORF">M569_17493</name>
</gene>
<dbReference type="PANTHER" id="PTHR12058:SF0">
    <property type="entry name" value="ACTIN-RELATED PROTEIN 2_3 COMPLEX SUBUNIT 2"/>
    <property type="match status" value="1"/>
</dbReference>
<comment type="subunit">
    <text evidence="6">Component of the Arp2/3 complex.</text>
</comment>
<evidence type="ECO:0000313" key="7">
    <source>
        <dbReference type="EMBL" id="EPS57325.1"/>
    </source>
</evidence>
<dbReference type="GO" id="GO:0005885">
    <property type="term" value="C:Arp2/3 protein complex"/>
    <property type="evidence" value="ECO:0007669"/>
    <property type="project" value="InterPro"/>
</dbReference>
<evidence type="ECO:0000256" key="2">
    <source>
        <dbReference type="ARBA" id="ARBA00007192"/>
    </source>
</evidence>
<sequence>DHKEAILLKIASIREVVQGAPLRAILKQLISRTVKLDLNKLVSIVHRPNESFFVVPQVEKVTVIFPMRFKDSVDTILATSFLQEFVEAKRAPVLTNAPSVTWSSSPPAEMEGASSEALSAKAGFVSFVILPRHVDGRKLDKVVWSLSTFRAYVSYHVKCSEAFMHTRMRRRVESLIGALNRAKTEPNKDSKTLQTRSFKRLSIKDGESSFNSR</sequence>
<dbReference type="GO" id="GO:0034314">
    <property type="term" value="P:Arp2/3 complex-mediated actin nucleation"/>
    <property type="evidence" value="ECO:0007669"/>
    <property type="project" value="InterPro"/>
</dbReference>
<dbReference type="EMBL" id="AUSU01010355">
    <property type="protein sequence ID" value="EPS57325.1"/>
    <property type="molecule type" value="Genomic_DNA"/>
</dbReference>
<keyword evidence="3 6" id="KW-0963">Cytoplasm</keyword>
<comment type="subcellular location">
    <subcellularLocation>
        <location evidence="1 6">Cytoplasm</location>
        <location evidence="1 6">Cytoskeleton</location>
    </subcellularLocation>
</comment>
<evidence type="ECO:0000256" key="6">
    <source>
        <dbReference type="RuleBase" id="RU364015"/>
    </source>
</evidence>
<dbReference type="Proteomes" id="UP000015453">
    <property type="component" value="Unassembled WGS sequence"/>
</dbReference>
<comment type="caution">
    <text evidence="7">The sequence shown here is derived from an EMBL/GenBank/DDBJ whole genome shotgun (WGS) entry which is preliminary data.</text>
</comment>